<gene>
    <name evidence="3" type="ORF">J4G43_017865</name>
    <name evidence="2" type="ORF">J4G43_19945</name>
</gene>
<dbReference type="RefSeq" id="WP_208085784.1">
    <property type="nucleotide sequence ID" value="NZ_CP086136.1"/>
</dbReference>
<feature type="domain" description="Carrier" evidence="1">
    <location>
        <begin position="5"/>
        <end position="85"/>
    </location>
</feature>
<dbReference type="Pfam" id="PF00550">
    <property type="entry name" value="PP-binding"/>
    <property type="match status" value="1"/>
</dbReference>
<dbReference type="Proteomes" id="UP000664702">
    <property type="component" value="Chromosome"/>
</dbReference>
<evidence type="ECO:0000313" key="2">
    <source>
        <dbReference type="EMBL" id="MBO1863099.1"/>
    </source>
</evidence>
<dbReference type="AlphaFoldDB" id="A0A939M4Y8"/>
<dbReference type="SUPFAM" id="SSF47336">
    <property type="entry name" value="ACP-like"/>
    <property type="match status" value="1"/>
</dbReference>
<accession>A0A939M4Y8</accession>
<proteinExistence type="predicted"/>
<evidence type="ECO:0000313" key="3">
    <source>
        <dbReference type="EMBL" id="UEM15909.1"/>
    </source>
</evidence>
<organism evidence="2">
    <name type="scientific">Bradyrhizobium barranii subsp. barranii</name>
    <dbReference type="NCBI Taxonomy" id="2823807"/>
    <lineage>
        <taxon>Bacteria</taxon>
        <taxon>Pseudomonadati</taxon>
        <taxon>Pseudomonadota</taxon>
        <taxon>Alphaproteobacteria</taxon>
        <taxon>Hyphomicrobiales</taxon>
        <taxon>Nitrobacteraceae</taxon>
        <taxon>Bradyrhizobium</taxon>
        <taxon>Bradyrhizobium barranii</taxon>
    </lineage>
</organism>
<dbReference type="PROSITE" id="PS50075">
    <property type="entry name" value="CARRIER"/>
    <property type="match status" value="1"/>
</dbReference>
<sequence length="90" mass="9901">MNIDDRTFEAVKAVIVKTLGIEDRASTLDASTPLFGSMPELDSFAVVVLLTSLEEQFCFEVDGSEFSGEIFETVGSLAEFVRMRTPLPVH</sequence>
<dbReference type="InterPro" id="IPR036736">
    <property type="entry name" value="ACP-like_sf"/>
</dbReference>
<name>A0A939M4Y8_9BRAD</name>
<reference evidence="2" key="1">
    <citation type="submission" date="2021-03" db="EMBL/GenBank/DDBJ databases">
        <title>Whole Genome Sequence of Bradyrhizobium sp. Strain 144S4.</title>
        <authorList>
            <person name="Bromfield E.S.P."/>
            <person name="Cloutier S."/>
        </authorList>
    </citation>
    <scope>NUCLEOTIDE SEQUENCE [LARGE SCALE GENOMIC DNA]</scope>
    <source>
        <strain evidence="2">144S4</strain>
    </source>
</reference>
<protein>
    <submittedName>
        <fullName evidence="2">Acyl carrier protein</fullName>
    </submittedName>
</protein>
<dbReference type="InterPro" id="IPR009081">
    <property type="entry name" value="PP-bd_ACP"/>
</dbReference>
<evidence type="ECO:0000259" key="1">
    <source>
        <dbReference type="PROSITE" id="PS50075"/>
    </source>
</evidence>
<dbReference type="EMBL" id="JAGEMI010000001">
    <property type="protein sequence ID" value="MBO1863099.1"/>
    <property type="molecule type" value="Genomic_DNA"/>
</dbReference>
<dbReference type="Gene3D" id="1.10.1200.10">
    <property type="entry name" value="ACP-like"/>
    <property type="match status" value="1"/>
</dbReference>
<evidence type="ECO:0000313" key="4">
    <source>
        <dbReference type="Proteomes" id="UP000664702"/>
    </source>
</evidence>
<dbReference type="KEGG" id="bban:J4G43_017865"/>
<dbReference type="EMBL" id="CP086136">
    <property type="protein sequence ID" value="UEM15909.1"/>
    <property type="molecule type" value="Genomic_DNA"/>
</dbReference>
<reference evidence="3 4" key="2">
    <citation type="journal article" date="2022" name="Int. J. Syst. Evol. Microbiol.">
        <title>Strains of Bradyrhizobium barranii sp. nov. associated with legumes native to Canada are symbionts of soybeans and belong to different subspecies (subsp. barranii subsp. nov. and subsp. apii subsp. nov.) and symbiovars (sv. glycinearum and sv. septentrionale).</title>
        <authorList>
            <person name="Bromfield E.S.P."/>
            <person name="Cloutier S."/>
            <person name="Wasai-Hara S."/>
            <person name="Minamisawa K."/>
        </authorList>
    </citation>
    <scope>NUCLEOTIDE SEQUENCE [LARGE SCALE GENOMIC DNA]</scope>
    <source>
        <strain evidence="3 4">144S4</strain>
    </source>
</reference>